<feature type="compositionally biased region" description="Acidic residues" evidence="1">
    <location>
        <begin position="157"/>
        <end position="186"/>
    </location>
</feature>
<dbReference type="InterPro" id="IPR046240">
    <property type="entry name" value="DUF6273"/>
</dbReference>
<feature type="region of interest" description="Disordered" evidence="1">
    <location>
        <begin position="281"/>
        <end position="321"/>
    </location>
</feature>
<evidence type="ECO:0000259" key="3">
    <source>
        <dbReference type="Pfam" id="PF13240"/>
    </source>
</evidence>
<evidence type="ECO:0000256" key="2">
    <source>
        <dbReference type="SAM" id="Phobius"/>
    </source>
</evidence>
<evidence type="ECO:0000256" key="1">
    <source>
        <dbReference type="SAM" id="MobiDB-lite"/>
    </source>
</evidence>
<dbReference type="Proteomes" id="UP000824029">
    <property type="component" value="Unassembled WGS sequence"/>
</dbReference>
<evidence type="ECO:0000313" key="6">
    <source>
        <dbReference type="Proteomes" id="UP000824029"/>
    </source>
</evidence>
<dbReference type="Pfam" id="PF19789">
    <property type="entry name" value="DUF6273"/>
    <property type="match status" value="1"/>
</dbReference>
<evidence type="ECO:0000259" key="4">
    <source>
        <dbReference type="Pfam" id="PF19789"/>
    </source>
</evidence>
<dbReference type="EMBL" id="DXBZ01000008">
    <property type="protein sequence ID" value="HIZ17545.1"/>
    <property type="molecule type" value="Genomic_DNA"/>
</dbReference>
<dbReference type="AlphaFoldDB" id="A0A9D2DIP5"/>
<feature type="compositionally biased region" description="Basic and acidic residues" evidence="1">
    <location>
        <begin position="85"/>
        <end position="103"/>
    </location>
</feature>
<organism evidence="5 6">
    <name type="scientific">Candidatus Olsenella stercoravium</name>
    <dbReference type="NCBI Taxonomy" id="2838713"/>
    <lineage>
        <taxon>Bacteria</taxon>
        <taxon>Bacillati</taxon>
        <taxon>Actinomycetota</taxon>
        <taxon>Coriobacteriia</taxon>
        <taxon>Coriobacteriales</taxon>
        <taxon>Atopobiaceae</taxon>
        <taxon>Olsenella</taxon>
    </lineage>
</organism>
<feature type="transmembrane region" description="Helical" evidence="2">
    <location>
        <begin position="250"/>
        <end position="275"/>
    </location>
</feature>
<reference evidence="5" key="1">
    <citation type="journal article" date="2021" name="PeerJ">
        <title>Extensive microbial diversity within the chicken gut microbiome revealed by metagenomics and culture.</title>
        <authorList>
            <person name="Gilroy R."/>
            <person name="Ravi A."/>
            <person name="Getino M."/>
            <person name="Pursley I."/>
            <person name="Horton D.L."/>
            <person name="Alikhan N.F."/>
            <person name="Baker D."/>
            <person name="Gharbi K."/>
            <person name="Hall N."/>
            <person name="Watson M."/>
            <person name="Adriaenssens E.M."/>
            <person name="Foster-Nyarko E."/>
            <person name="Jarju S."/>
            <person name="Secka A."/>
            <person name="Antonio M."/>
            <person name="Oren A."/>
            <person name="Chaudhuri R.R."/>
            <person name="La Ragione R."/>
            <person name="Hildebrand F."/>
            <person name="Pallen M.J."/>
        </authorList>
    </citation>
    <scope>NUCLEOTIDE SEQUENCE</scope>
    <source>
        <strain evidence="5">ChiHecolR3B27-1887</strain>
    </source>
</reference>
<evidence type="ECO:0000313" key="5">
    <source>
        <dbReference type="EMBL" id="HIZ17545.1"/>
    </source>
</evidence>
<feature type="compositionally biased region" description="Acidic residues" evidence="1">
    <location>
        <begin position="300"/>
        <end position="315"/>
    </location>
</feature>
<feature type="domain" description="DUF6273" evidence="4">
    <location>
        <begin position="405"/>
        <end position="530"/>
    </location>
</feature>
<keyword evidence="2" id="KW-0472">Membrane</keyword>
<feature type="domain" description="Zinc-ribbon" evidence="3">
    <location>
        <begin position="3"/>
        <end position="24"/>
    </location>
</feature>
<reference evidence="5" key="2">
    <citation type="submission" date="2021-04" db="EMBL/GenBank/DDBJ databases">
        <authorList>
            <person name="Gilroy R."/>
        </authorList>
    </citation>
    <scope>NUCLEOTIDE SEQUENCE</scope>
    <source>
        <strain evidence="5">ChiHecolR3B27-1887</strain>
    </source>
</reference>
<protein>
    <submittedName>
        <fullName evidence="5">Zinc-ribbon domain-containing protein</fullName>
    </submittedName>
</protein>
<feature type="compositionally biased region" description="Basic and acidic residues" evidence="1">
    <location>
        <begin position="123"/>
        <end position="144"/>
    </location>
</feature>
<accession>A0A9D2DIP5</accession>
<name>A0A9D2DIP5_9ACTN</name>
<dbReference type="InterPro" id="IPR026870">
    <property type="entry name" value="Zinc_ribbon_dom"/>
</dbReference>
<dbReference type="Pfam" id="PF13240">
    <property type="entry name" value="Zn_Ribbon_1"/>
    <property type="match status" value="1"/>
</dbReference>
<proteinExistence type="predicted"/>
<gene>
    <name evidence="5" type="ORF">IAA22_00275</name>
</gene>
<keyword evidence="2" id="KW-0812">Transmembrane</keyword>
<comment type="caution">
    <text evidence="5">The sequence shown here is derived from an EMBL/GenBank/DDBJ whole genome shotgun (WGS) entry which is preliminary data.</text>
</comment>
<sequence>MRCKKCGEELPDRARFCFVCGAPVEDVPVPHRLEEPLDPLAAGAVPLVPLAPPPRAYTLEPRAKRAAARGDLRSSLPVIRPQEPVVEKHVDEPGEPVAEKGLEPQEVPEATGAQEQEAALETVEERPEAKAESAGERDAGREADPSAESPEGSDGAGDSDAESPEAAEGEDDAAEGVELEGAEPEQGDGPRAATVALAAERARAAAKVAASASSDFLRNARTNLASAGRQVRDGGRVVAEGFEGSRVHPAALAGGIALLAIIVMVVLVGLGTSWIGPFAPPDEEPPVVQPPSDGSIPPLEADDEEPAEGEGEQEQVPEGAPEVREAVADYSWEELAQISALIADASSDDEGVKLAEQYNLCGSGGSLDGSQTKDVELSDGTSVPFAIAGFRHDQRGDGSGVTGITFVARESLGTAQYNGSGEAVSWEDSPLRSWLNDTVLGELPDDLSGAVVAASKTTNVPGGGQCETSDSLWLVSFSELCGTSSGDGMSLEGEQYRLFADQGITGSASSALQLCDDYWWLRGASSDPRWQLTVTPDGNPHYARNPSYEFDVVAGFCL</sequence>
<feature type="region of interest" description="Disordered" evidence="1">
    <location>
        <begin position="66"/>
        <end position="190"/>
    </location>
</feature>
<keyword evidence="2" id="KW-1133">Transmembrane helix</keyword>